<feature type="region of interest" description="Disordered" evidence="1">
    <location>
        <begin position="1"/>
        <end position="55"/>
    </location>
</feature>
<organism evidence="2 3">
    <name type="scientific">Mycena metata</name>
    <dbReference type="NCBI Taxonomy" id="1033252"/>
    <lineage>
        <taxon>Eukaryota</taxon>
        <taxon>Fungi</taxon>
        <taxon>Dikarya</taxon>
        <taxon>Basidiomycota</taxon>
        <taxon>Agaricomycotina</taxon>
        <taxon>Agaricomycetes</taxon>
        <taxon>Agaricomycetidae</taxon>
        <taxon>Agaricales</taxon>
        <taxon>Marasmiineae</taxon>
        <taxon>Mycenaceae</taxon>
        <taxon>Mycena</taxon>
    </lineage>
</organism>
<accession>A0AAD7N221</accession>
<keyword evidence="3" id="KW-1185">Reference proteome</keyword>
<name>A0AAD7N221_9AGAR</name>
<sequence length="177" mass="20584">MWKSNARVPETSQTRSADSRSPPHATPRTDSALRAHAAGDTTRAEGPRRPAFPPRRRPLAFHFPLRPFHLRLFHPRLQFIPFTPVVSVRRVMGFIPSSLFTLHNGLRLIRHLCSLSPLPARSPRARSRVCGPCVSLRVVEFRWREERWCEGAGCAWSRPPRWRVCLQRRERVNYHSR</sequence>
<protein>
    <submittedName>
        <fullName evidence="2">Uncharacterized protein</fullName>
    </submittedName>
</protein>
<dbReference type="EMBL" id="JARKIB010000096">
    <property type="protein sequence ID" value="KAJ7742076.1"/>
    <property type="molecule type" value="Genomic_DNA"/>
</dbReference>
<evidence type="ECO:0000313" key="3">
    <source>
        <dbReference type="Proteomes" id="UP001215598"/>
    </source>
</evidence>
<evidence type="ECO:0000256" key="1">
    <source>
        <dbReference type="SAM" id="MobiDB-lite"/>
    </source>
</evidence>
<proteinExistence type="predicted"/>
<dbReference type="Proteomes" id="UP001215598">
    <property type="component" value="Unassembled WGS sequence"/>
</dbReference>
<evidence type="ECO:0000313" key="2">
    <source>
        <dbReference type="EMBL" id="KAJ7742076.1"/>
    </source>
</evidence>
<gene>
    <name evidence="2" type="ORF">B0H16DRAFT_1027406</name>
</gene>
<dbReference type="AlphaFoldDB" id="A0AAD7N221"/>
<reference evidence="2" key="1">
    <citation type="submission" date="2023-03" db="EMBL/GenBank/DDBJ databases">
        <title>Massive genome expansion in bonnet fungi (Mycena s.s.) driven by repeated elements and novel gene families across ecological guilds.</title>
        <authorList>
            <consortium name="Lawrence Berkeley National Laboratory"/>
            <person name="Harder C.B."/>
            <person name="Miyauchi S."/>
            <person name="Viragh M."/>
            <person name="Kuo A."/>
            <person name="Thoen E."/>
            <person name="Andreopoulos B."/>
            <person name="Lu D."/>
            <person name="Skrede I."/>
            <person name="Drula E."/>
            <person name="Henrissat B."/>
            <person name="Morin E."/>
            <person name="Kohler A."/>
            <person name="Barry K."/>
            <person name="LaButti K."/>
            <person name="Morin E."/>
            <person name="Salamov A."/>
            <person name="Lipzen A."/>
            <person name="Mereny Z."/>
            <person name="Hegedus B."/>
            <person name="Baldrian P."/>
            <person name="Stursova M."/>
            <person name="Weitz H."/>
            <person name="Taylor A."/>
            <person name="Grigoriev I.V."/>
            <person name="Nagy L.G."/>
            <person name="Martin F."/>
            <person name="Kauserud H."/>
        </authorList>
    </citation>
    <scope>NUCLEOTIDE SEQUENCE</scope>
    <source>
        <strain evidence="2">CBHHK182m</strain>
    </source>
</reference>
<comment type="caution">
    <text evidence="2">The sequence shown here is derived from an EMBL/GenBank/DDBJ whole genome shotgun (WGS) entry which is preliminary data.</text>
</comment>